<evidence type="ECO:0000313" key="2">
    <source>
        <dbReference type="Proteomes" id="UP000745764"/>
    </source>
</evidence>
<sequence length="232" mass="26398">MDMLAGAAPNLRELNIYWLLDEWEQSTLTNAYQPGDAHEVAIYRALGSLFSIRKVHLTVYCPQLFPHDEDAYKLFSGKFLTRQVEDQEMDTELDDALMNLAFDAQLAKSVFRTISLSKPAFSPPLESVSLRIGALDYMKFSSGRTKAHASDILKYIGRSWICTRNPRDDRPHDFTAAEYNPKAKVERAEALERQYAPKVFDSVVAQSVCRVWPAAKSGDWKKEWHSFSLAIS</sequence>
<evidence type="ECO:0000313" key="1">
    <source>
        <dbReference type="EMBL" id="CAD0109490.1"/>
    </source>
</evidence>
<name>A0A9N8KGY7_9PEZI</name>
<proteinExistence type="predicted"/>
<dbReference type="EMBL" id="CAINUL010000005">
    <property type="protein sequence ID" value="CAD0109490.1"/>
    <property type="molecule type" value="Genomic_DNA"/>
</dbReference>
<comment type="caution">
    <text evidence="1">The sequence shown here is derived from an EMBL/GenBank/DDBJ whole genome shotgun (WGS) entry which is preliminary data.</text>
</comment>
<keyword evidence="2" id="KW-1185">Reference proteome</keyword>
<dbReference type="AlphaFoldDB" id="A0A9N8KGY7"/>
<protein>
    <submittedName>
        <fullName evidence="1">Uncharacterized protein</fullName>
    </submittedName>
</protein>
<dbReference type="Proteomes" id="UP000745764">
    <property type="component" value="Unassembled WGS sequence"/>
</dbReference>
<gene>
    <name evidence="1" type="ORF">AWRI4620_LOCUS3745</name>
</gene>
<accession>A0A9N8KGY7</accession>
<reference evidence="1" key="1">
    <citation type="submission" date="2020-06" db="EMBL/GenBank/DDBJ databases">
        <authorList>
            <person name="Onetto C."/>
        </authorList>
    </citation>
    <scope>NUCLEOTIDE SEQUENCE</scope>
</reference>
<organism evidence="1 2">
    <name type="scientific">Aureobasidium uvarum</name>
    <dbReference type="NCBI Taxonomy" id="2773716"/>
    <lineage>
        <taxon>Eukaryota</taxon>
        <taxon>Fungi</taxon>
        <taxon>Dikarya</taxon>
        <taxon>Ascomycota</taxon>
        <taxon>Pezizomycotina</taxon>
        <taxon>Dothideomycetes</taxon>
        <taxon>Dothideomycetidae</taxon>
        <taxon>Dothideales</taxon>
        <taxon>Saccotheciaceae</taxon>
        <taxon>Aureobasidium</taxon>
    </lineage>
</organism>
<dbReference type="OrthoDB" id="3819145at2759"/>